<evidence type="ECO:0000256" key="6">
    <source>
        <dbReference type="ARBA" id="ARBA00022989"/>
    </source>
</evidence>
<dbReference type="OMA" id="YFLAVTW"/>
<dbReference type="GeneID" id="6759312"/>
<evidence type="ECO:0000256" key="9">
    <source>
        <dbReference type="SAM" id="Phobius"/>
    </source>
</evidence>
<dbReference type="PROSITE" id="PS50105">
    <property type="entry name" value="SAM_DOMAIN"/>
    <property type="match status" value="1"/>
</dbReference>
<dbReference type="GO" id="GO:0005886">
    <property type="term" value="C:plasma membrane"/>
    <property type="evidence" value="ECO:0000318"/>
    <property type="project" value="GO_Central"/>
</dbReference>
<keyword evidence="8 9" id="KW-0472">Membrane</keyword>
<evidence type="ECO:0000256" key="4">
    <source>
        <dbReference type="ARBA" id="ARBA00022692"/>
    </source>
</evidence>
<dbReference type="GO" id="GO:0033188">
    <property type="term" value="F:sphingomyelin synthase activity"/>
    <property type="evidence" value="ECO:0000318"/>
    <property type="project" value="GO_Central"/>
</dbReference>
<evidence type="ECO:0000256" key="7">
    <source>
        <dbReference type="ARBA" id="ARBA00023098"/>
    </source>
</evidence>
<dbReference type="SMART" id="SM00454">
    <property type="entry name" value="SAM"/>
    <property type="match status" value="1"/>
</dbReference>
<name>B3SD02_TRIAD</name>
<dbReference type="InterPro" id="IPR001660">
    <property type="entry name" value="SAM"/>
</dbReference>
<evidence type="ECO:0000256" key="3">
    <source>
        <dbReference type="ARBA" id="ARBA00022679"/>
    </source>
</evidence>
<dbReference type="KEGG" id="tad:TRIADDRAFT_51176"/>
<evidence type="ECO:0000256" key="5">
    <source>
        <dbReference type="ARBA" id="ARBA00022919"/>
    </source>
</evidence>
<keyword evidence="7" id="KW-0443">Lipid metabolism</keyword>
<dbReference type="PANTHER" id="PTHR21290">
    <property type="entry name" value="SPHINGOMYELIN SYNTHETASE"/>
    <property type="match status" value="1"/>
</dbReference>
<keyword evidence="4 9" id="KW-0812">Transmembrane</keyword>
<keyword evidence="5" id="KW-0746">Sphingolipid metabolism</keyword>
<dbReference type="GO" id="GO:0005789">
    <property type="term" value="C:endoplasmic reticulum membrane"/>
    <property type="evidence" value="ECO:0000318"/>
    <property type="project" value="GO_Central"/>
</dbReference>
<evidence type="ECO:0000256" key="1">
    <source>
        <dbReference type="ARBA" id="ARBA00004141"/>
    </source>
</evidence>
<dbReference type="eggNOG" id="KOG3058">
    <property type="taxonomic scope" value="Eukaryota"/>
</dbReference>
<dbReference type="HOGENOM" id="CLU_027104_1_1_1"/>
<dbReference type="PANTHER" id="PTHR21290:SF25">
    <property type="entry name" value="SPHINGOMYELIN SYNTHASE-RELATED PROTEIN 1"/>
    <property type="match status" value="1"/>
</dbReference>
<proteinExistence type="inferred from homology"/>
<reference evidence="11 12" key="1">
    <citation type="journal article" date="2008" name="Nature">
        <title>The Trichoplax genome and the nature of placozoans.</title>
        <authorList>
            <person name="Srivastava M."/>
            <person name="Begovic E."/>
            <person name="Chapman J."/>
            <person name="Putnam N.H."/>
            <person name="Hellsten U."/>
            <person name="Kawashima T."/>
            <person name="Kuo A."/>
            <person name="Mitros T."/>
            <person name="Salamov A."/>
            <person name="Carpenter M.L."/>
            <person name="Signorovitch A.Y."/>
            <person name="Moreno M.A."/>
            <person name="Kamm K."/>
            <person name="Grimwood J."/>
            <person name="Schmutz J."/>
            <person name="Shapiro H."/>
            <person name="Grigoriev I.V."/>
            <person name="Buss L.W."/>
            <person name="Schierwater B."/>
            <person name="Dellaporta S.L."/>
            <person name="Rokhsar D.S."/>
        </authorList>
    </citation>
    <scope>NUCLEOTIDE SEQUENCE [LARGE SCALE GENOMIC DNA]</scope>
    <source>
        <strain evidence="11 12">Grell-BS-1999</strain>
    </source>
</reference>
<dbReference type="Gene3D" id="1.10.150.50">
    <property type="entry name" value="Transcription Factor, Ets-1"/>
    <property type="match status" value="1"/>
</dbReference>
<feature type="transmembrane region" description="Helical" evidence="9">
    <location>
        <begin position="219"/>
        <end position="241"/>
    </location>
</feature>
<comment type="subcellular location">
    <subcellularLocation>
        <location evidence="1">Membrane</location>
        <topology evidence="1">Multi-pass membrane protein</topology>
    </subcellularLocation>
</comment>
<dbReference type="CTD" id="6759312"/>
<organism evidence="11 12">
    <name type="scientific">Trichoplax adhaerens</name>
    <name type="common">Trichoplax reptans</name>
    <dbReference type="NCBI Taxonomy" id="10228"/>
    <lineage>
        <taxon>Eukaryota</taxon>
        <taxon>Metazoa</taxon>
        <taxon>Placozoa</taxon>
        <taxon>Uniplacotomia</taxon>
        <taxon>Trichoplacea</taxon>
        <taxon>Trichoplacidae</taxon>
        <taxon>Trichoplax</taxon>
    </lineage>
</organism>
<accession>B3SD02</accession>
<dbReference type="AlphaFoldDB" id="B3SD02"/>
<feature type="transmembrane region" description="Helical" evidence="9">
    <location>
        <begin position="181"/>
        <end position="207"/>
    </location>
</feature>
<dbReference type="Pfam" id="PF14360">
    <property type="entry name" value="PAP2_C"/>
    <property type="match status" value="1"/>
</dbReference>
<evidence type="ECO:0000313" key="12">
    <source>
        <dbReference type="Proteomes" id="UP000009022"/>
    </source>
</evidence>
<evidence type="ECO:0000259" key="10">
    <source>
        <dbReference type="PROSITE" id="PS50105"/>
    </source>
</evidence>
<dbReference type="InterPro" id="IPR025749">
    <property type="entry name" value="Sphingomyelin_synth-like_dom"/>
</dbReference>
<feature type="transmembrane region" description="Helical" evidence="9">
    <location>
        <begin position="139"/>
        <end position="161"/>
    </location>
</feature>
<dbReference type="GO" id="GO:0046513">
    <property type="term" value="P:ceramide biosynthetic process"/>
    <property type="evidence" value="ECO:0000318"/>
    <property type="project" value="GO_Central"/>
</dbReference>
<evidence type="ECO:0000256" key="2">
    <source>
        <dbReference type="ARBA" id="ARBA00005441"/>
    </source>
</evidence>
<dbReference type="GO" id="GO:0047493">
    <property type="term" value="F:ceramide cholinephosphotransferase activity"/>
    <property type="evidence" value="ECO:0000318"/>
    <property type="project" value="GO_Central"/>
</dbReference>
<feature type="domain" description="SAM" evidence="10">
    <location>
        <begin position="10"/>
        <end position="75"/>
    </location>
</feature>
<dbReference type="EMBL" id="DS985274">
    <property type="protein sequence ID" value="EDV19410.1"/>
    <property type="molecule type" value="Genomic_DNA"/>
</dbReference>
<keyword evidence="6 9" id="KW-1133">Transmembrane helix</keyword>
<dbReference type="PhylomeDB" id="B3SD02"/>
<dbReference type="Pfam" id="PF00536">
    <property type="entry name" value="SAM_1"/>
    <property type="match status" value="1"/>
</dbReference>
<dbReference type="OrthoDB" id="422827at2759"/>
<dbReference type="STRING" id="10228.B3SD02"/>
<sequence>MASHDNVLSWTPHEVADWLQDRGHCEYIDTFKKNKMDGRALLALKEKDLRLLDGLATCLGDLKRIWLDIQELKGHVQPTNGHPFISNRFAANGHCKSTPTQGTITVNAFHHDCQDGASMSCSQCAQASPFHIISDRWKALIAVAYALGSFLISAIVMTIVHERVPDKKLYPPLPDIVLDNIPVIPYSFELCEITALSLFILLGIIIVFHKHRFVIIRRLCAIAGTVFLLRCATMFVTSLSIPGRHLECDSKTNGDFASIMNRAIQIWSGFGMTIAGVRTCGDYLFSGHTVAVTLSNFFITEYTPDSWHLLHFLTWTLNLSGIFFILAAHEHYSIDVLIGYYITTRLFIYYHALANSRIARQRQRGRTFSYLPMFVVFEYNVEPVANEFEWPISWPSKWRFGLKSDNESK</sequence>
<keyword evidence="3" id="KW-0808">Transferase</keyword>
<dbReference type="GO" id="GO:0000139">
    <property type="term" value="C:Golgi membrane"/>
    <property type="evidence" value="ECO:0000318"/>
    <property type="project" value="GO_Central"/>
</dbReference>
<feature type="transmembrane region" description="Helical" evidence="9">
    <location>
        <begin position="309"/>
        <end position="328"/>
    </location>
</feature>
<dbReference type="Proteomes" id="UP000009022">
    <property type="component" value="Unassembled WGS sequence"/>
</dbReference>
<dbReference type="InParanoid" id="B3SD02"/>
<evidence type="ECO:0000256" key="8">
    <source>
        <dbReference type="ARBA" id="ARBA00023136"/>
    </source>
</evidence>
<comment type="similarity">
    <text evidence="2">Belongs to the sphingomyelin synthase family.</text>
</comment>
<dbReference type="SUPFAM" id="SSF47769">
    <property type="entry name" value="SAM/Pointed domain"/>
    <property type="match status" value="1"/>
</dbReference>
<keyword evidence="12" id="KW-1185">Reference proteome</keyword>
<dbReference type="RefSeq" id="XP_002118099.1">
    <property type="nucleotide sequence ID" value="XM_002118063.1"/>
</dbReference>
<protein>
    <recommendedName>
        <fullName evidence="10">SAM domain-containing protein</fullName>
    </recommendedName>
</protein>
<dbReference type="InterPro" id="IPR045221">
    <property type="entry name" value="Sphingomyelin_synth-like"/>
</dbReference>
<gene>
    <name evidence="11" type="ORF">TRIADDRAFT_51176</name>
</gene>
<dbReference type="InterPro" id="IPR013761">
    <property type="entry name" value="SAM/pointed_sf"/>
</dbReference>
<evidence type="ECO:0000313" key="11">
    <source>
        <dbReference type="EMBL" id="EDV19410.1"/>
    </source>
</evidence>